<accession>A0A0P8BTW1</accession>
<evidence type="ECO:0000313" key="10">
    <source>
        <dbReference type="Proteomes" id="UP000050465"/>
    </source>
</evidence>
<reference evidence="9 10" key="1">
    <citation type="submission" date="2015-09" db="EMBL/GenBank/DDBJ databases">
        <title>Identification and resolution of microdiversity through metagenomic sequencing of parallel consortia.</title>
        <authorList>
            <person name="Nelson W.C."/>
            <person name="Romine M.F."/>
            <person name="Lindemann S.R."/>
        </authorList>
    </citation>
    <scope>NUCLEOTIDE SEQUENCE [LARGE SCALE GENOMIC DNA]</scope>
    <source>
        <strain evidence="9">Ana</strain>
    </source>
</reference>
<dbReference type="SUPFAM" id="SSF55869">
    <property type="entry name" value="DNA topoisomerase I domain"/>
    <property type="match status" value="1"/>
</dbReference>
<keyword evidence="6 9" id="KW-0413">Isomerase</keyword>
<dbReference type="Gene3D" id="1.10.132.120">
    <property type="match status" value="1"/>
</dbReference>
<evidence type="ECO:0000256" key="4">
    <source>
        <dbReference type="ARBA" id="ARBA00023029"/>
    </source>
</evidence>
<evidence type="ECO:0000256" key="1">
    <source>
        <dbReference type="ARBA" id="ARBA00000213"/>
    </source>
</evidence>
<dbReference type="EMBL" id="LJZR01000001">
    <property type="protein sequence ID" value="KPQ37499.1"/>
    <property type="molecule type" value="Genomic_DNA"/>
</dbReference>
<keyword evidence="4" id="KW-0799">Topoisomerase</keyword>
<dbReference type="Gene3D" id="3.30.66.10">
    <property type="entry name" value="DNA topoisomerase I domain"/>
    <property type="match status" value="1"/>
</dbReference>
<dbReference type="InterPro" id="IPR035447">
    <property type="entry name" value="DNA_topo_I_N_sf"/>
</dbReference>
<dbReference type="InterPro" id="IPR001631">
    <property type="entry name" value="TopoI"/>
</dbReference>
<dbReference type="Proteomes" id="UP000050465">
    <property type="component" value="Unassembled WGS sequence"/>
</dbReference>
<dbReference type="InterPro" id="IPR014711">
    <property type="entry name" value="TopoI_cat_a-hlx-sub_euk"/>
</dbReference>
<feature type="domain" description="DNA topoisomerase I catalytic core eukaryotic-type" evidence="7">
    <location>
        <begin position="95"/>
        <end position="326"/>
    </location>
</feature>
<evidence type="ECO:0000256" key="2">
    <source>
        <dbReference type="ARBA" id="ARBA00006645"/>
    </source>
</evidence>
<evidence type="ECO:0000256" key="6">
    <source>
        <dbReference type="ARBA" id="ARBA00023235"/>
    </source>
</evidence>
<dbReference type="Gene3D" id="3.90.15.10">
    <property type="entry name" value="Topoisomerase I, Chain A, domain 3"/>
    <property type="match status" value="1"/>
</dbReference>
<evidence type="ECO:0000259" key="8">
    <source>
        <dbReference type="Pfam" id="PF21338"/>
    </source>
</evidence>
<feature type="domain" description="DNA topoisomerase IB N-terminal" evidence="8">
    <location>
        <begin position="33"/>
        <end position="81"/>
    </location>
</feature>
<dbReference type="SUPFAM" id="SSF56349">
    <property type="entry name" value="DNA breaking-rejoining enzymes"/>
    <property type="match status" value="1"/>
</dbReference>
<dbReference type="AlphaFoldDB" id="A0A0P8BTW1"/>
<evidence type="ECO:0000256" key="3">
    <source>
        <dbReference type="ARBA" id="ARBA00012891"/>
    </source>
</evidence>
<keyword evidence="5" id="KW-0238">DNA-binding</keyword>
<name>A0A0P8BTW1_9CYAN</name>
<sequence>MAKVGPETAAAAAGLRYVHDGMSGIRRQPWGKGFTYYLPNGDRLPPSAERDRIESLAIPPNWQDVWICLYPNGHLQATGRDAKGRKQYRYHPDWQKFRNLQKFDRMVPFGLALPELRRQAQADMSLPPLSRTKVTAALVQLLDQTLIRVGNVEYAKRNQSYGLTTLRDRHVEISQQKVDFHFVGKSGIEHNIHLEDPKLANVIRCCKDIPGYELFQYYDEAGNRQTVDSGDVNEYLQSVTGENFTAKDFRTWAGTTVATHTLHQLGDWEQESQAKHNVATAIKAAATRLGNRPATCRKYYVHPVVPENYLAGALIEQLSKAIEQAKTNATDQDWLDEQEQIVLNFLKSM</sequence>
<comment type="catalytic activity">
    <reaction evidence="1">
        <text>ATP-independent breakage of single-stranded DNA, followed by passage and rejoining.</text>
        <dbReference type="EC" id="5.6.2.1"/>
    </reaction>
</comment>
<evidence type="ECO:0000259" key="7">
    <source>
        <dbReference type="Pfam" id="PF01028"/>
    </source>
</evidence>
<dbReference type="GO" id="GO:0006265">
    <property type="term" value="P:DNA topological change"/>
    <property type="evidence" value="ECO:0007669"/>
    <property type="project" value="InterPro"/>
</dbReference>
<dbReference type="GO" id="GO:0003677">
    <property type="term" value="F:DNA binding"/>
    <property type="evidence" value="ECO:0007669"/>
    <property type="project" value="UniProtKB-KW"/>
</dbReference>
<dbReference type="PRINTS" id="PR00416">
    <property type="entry name" value="EUTPISMRASEI"/>
</dbReference>
<dbReference type="EC" id="5.6.2.1" evidence="3"/>
<dbReference type="PROSITE" id="PS52038">
    <property type="entry name" value="TOPO_IB_2"/>
    <property type="match status" value="1"/>
</dbReference>
<dbReference type="InterPro" id="IPR049331">
    <property type="entry name" value="Top1B_N_bact"/>
</dbReference>
<comment type="similarity">
    <text evidence="2">Belongs to the type IB topoisomerase family.</text>
</comment>
<evidence type="ECO:0000256" key="5">
    <source>
        <dbReference type="ARBA" id="ARBA00023125"/>
    </source>
</evidence>
<dbReference type="PATRIC" id="fig|1666911.3.peg.2414"/>
<protein>
    <recommendedName>
        <fullName evidence="3">DNA topoisomerase</fullName>
        <ecNumber evidence="3">5.6.2.1</ecNumber>
    </recommendedName>
</protein>
<organism evidence="9 10">
    <name type="scientific">Phormidesmis priestleyi Ana</name>
    <dbReference type="NCBI Taxonomy" id="1666911"/>
    <lineage>
        <taxon>Bacteria</taxon>
        <taxon>Bacillati</taxon>
        <taxon>Cyanobacteriota</taxon>
        <taxon>Cyanophyceae</taxon>
        <taxon>Leptolyngbyales</taxon>
        <taxon>Leptolyngbyaceae</taxon>
        <taxon>Phormidesmis</taxon>
    </lineage>
</organism>
<dbReference type="GO" id="GO:0003917">
    <property type="term" value="F:DNA topoisomerase type I (single strand cut, ATP-independent) activity"/>
    <property type="evidence" value="ECO:0007669"/>
    <property type="project" value="UniProtKB-EC"/>
</dbReference>
<gene>
    <name evidence="9" type="primary">topA</name>
    <name evidence="9" type="ORF">HLUCCA11_00190</name>
</gene>
<dbReference type="InterPro" id="IPR011010">
    <property type="entry name" value="DNA_brk_join_enz"/>
</dbReference>
<dbReference type="InterPro" id="IPR013500">
    <property type="entry name" value="TopoI_cat_euk"/>
</dbReference>
<dbReference type="STRING" id="1666911.HLUCCA11_00190"/>
<evidence type="ECO:0000313" key="9">
    <source>
        <dbReference type="EMBL" id="KPQ37499.1"/>
    </source>
</evidence>
<proteinExistence type="inferred from homology"/>
<dbReference type="Pfam" id="PF01028">
    <property type="entry name" value="Topoisom_I"/>
    <property type="match status" value="1"/>
</dbReference>
<comment type="caution">
    <text evidence="9">The sequence shown here is derived from an EMBL/GenBank/DDBJ whole genome shotgun (WGS) entry which is preliminary data.</text>
</comment>
<dbReference type="Pfam" id="PF21338">
    <property type="entry name" value="Top1B_N_bact"/>
    <property type="match status" value="1"/>
</dbReference>